<reference evidence="8" key="1">
    <citation type="journal article" date="2021" name="ISME J.">
        <title>Evolutionary origin and ecological implication of a unique nif island in free-living Bradyrhizobium lineages.</title>
        <authorList>
            <person name="Tao J."/>
        </authorList>
    </citation>
    <scope>NUCLEOTIDE SEQUENCE [LARGE SCALE GENOMIC DNA]</scope>
    <source>
        <strain evidence="8">SZCCT0434</strain>
    </source>
</reference>
<dbReference type="PRINTS" id="PR00420">
    <property type="entry name" value="RNGMNOXGNASE"/>
</dbReference>
<keyword evidence="3" id="KW-0274">FAD</keyword>
<dbReference type="Proteomes" id="UP001315278">
    <property type="component" value="Unassembled WGS sequence"/>
</dbReference>
<gene>
    <name evidence="7" type="ORF">JQ615_07575</name>
</gene>
<feature type="domain" description="FAD-binding" evidence="6">
    <location>
        <begin position="7"/>
        <end position="348"/>
    </location>
</feature>
<dbReference type="Pfam" id="PF01494">
    <property type="entry name" value="FAD_binding_3"/>
    <property type="match status" value="1"/>
</dbReference>
<evidence type="ECO:0000313" key="7">
    <source>
        <dbReference type="EMBL" id="MBR0795243.1"/>
    </source>
</evidence>
<proteinExistence type="predicted"/>
<accession>A0ABS5FEM3</accession>
<evidence type="ECO:0000256" key="4">
    <source>
        <dbReference type="ARBA" id="ARBA00023002"/>
    </source>
</evidence>
<dbReference type="SUPFAM" id="SSF54373">
    <property type="entry name" value="FAD-linked reductases, C-terminal domain"/>
    <property type="match status" value="1"/>
</dbReference>
<protein>
    <submittedName>
        <fullName evidence="7">FAD-dependent monooxygenase</fullName>
    </submittedName>
</protein>
<evidence type="ECO:0000256" key="2">
    <source>
        <dbReference type="ARBA" id="ARBA00022630"/>
    </source>
</evidence>
<dbReference type="PANTHER" id="PTHR13789">
    <property type="entry name" value="MONOOXYGENASE"/>
    <property type="match status" value="1"/>
</dbReference>
<evidence type="ECO:0000256" key="1">
    <source>
        <dbReference type="ARBA" id="ARBA00001974"/>
    </source>
</evidence>
<keyword evidence="5 7" id="KW-0503">Monooxygenase</keyword>
<dbReference type="GO" id="GO:0004497">
    <property type="term" value="F:monooxygenase activity"/>
    <property type="evidence" value="ECO:0007669"/>
    <property type="project" value="UniProtKB-KW"/>
</dbReference>
<keyword evidence="4" id="KW-0560">Oxidoreductase</keyword>
<name>A0ABS5FEM3_9BRAD</name>
<dbReference type="SUPFAM" id="SSF51905">
    <property type="entry name" value="FAD/NAD(P)-binding domain"/>
    <property type="match status" value="1"/>
</dbReference>
<dbReference type="Gene3D" id="3.50.50.60">
    <property type="entry name" value="FAD/NAD(P)-binding domain"/>
    <property type="match status" value="1"/>
</dbReference>
<dbReference type="InterPro" id="IPR050493">
    <property type="entry name" value="FAD-dep_Monooxygenase_BioMet"/>
</dbReference>
<evidence type="ECO:0000256" key="3">
    <source>
        <dbReference type="ARBA" id="ARBA00022827"/>
    </source>
</evidence>
<dbReference type="PANTHER" id="PTHR13789:SF318">
    <property type="entry name" value="GERANYLGERANYL DIPHOSPHATE REDUCTASE"/>
    <property type="match status" value="1"/>
</dbReference>
<comment type="caution">
    <text evidence="7">The sequence shown here is derived from an EMBL/GenBank/DDBJ whole genome shotgun (WGS) entry which is preliminary data.</text>
</comment>
<dbReference type="InterPro" id="IPR002938">
    <property type="entry name" value="FAD-bd"/>
</dbReference>
<evidence type="ECO:0000259" key="6">
    <source>
        <dbReference type="Pfam" id="PF01494"/>
    </source>
</evidence>
<dbReference type="InterPro" id="IPR036188">
    <property type="entry name" value="FAD/NAD-bd_sf"/>
</dbReference>
<dbReference type="EMBL" id="JAFCJH010000005">
    <property type="protein sequence ID" value="MBR0795243.1"/>
    <property type="molecule type" value="Genomic_DNA"/>
</dbReference>
<evidence type="ECO:0000313" key="8">
    <source>
        <dbReference type="Proteomes" id="UP001315278"/>
    </source>
</evidence>
<sequence>MPGPLSIAIIGAGMGGLATAAALRRVGIDVTVYEQATQFARLGAGIQIGCNAMKVLRRLGLEDRLRGGSFYPRSWNNRDWSTGEVKFDMIFGESAEEKFGAPYLLAHRGDLHAALASAVPDECIRLGHRLTGLDQITDGSVRLVFANGATATADAVVAADGVHSVVRDMLFATAPVKFTGRIAYRTTYPATLLGGERIDDCTKWWGEDRHIVIYYVKPDRSELYFVTSQPEPDFRIESWSAKGDVGELRKSFEGFHPQVGQVLAACPDVHKWAIMDRDALPRWAEGNVTLLGDACHPMTPYMAQGAAMAIEDGAVLSRCLDGAERDGVADAFRRFEATRKERTTRVQETSRANTWLRGRTNADWVYGYDAWTVPLAA</sequence>
<comment type="cofactor">
    <cofactor evidence="1">
        <name>FAD</name>
        <dbReference type="ChEBI" id="CHEBI:57692"/>
    </cofactor>
</comment>
<keyword evidence="2" id="KW-0285">Flavoprotein</keyword>
<organism evidence="7 8">
    <name type="scientific">Bradyrhizobium jicamae</name>
    <dbReference type="NCBI Taxonomy" id="280332"/>
    <lineage>
        <taxon>Bacteria</taxon>
        <taxon>Pseudomonadati</taxon>
        <taxon>Pseudomonadota</taxon>
        <taxon>Alphaproteobacteria</taxon>
        <taxon>Hyphomicrobiales</taxon>
        <taxon>Nitrobacteraceae</taxon>
        <taxon>Bradyrhizobium</taxon>
    </lineage>
</organism>
<evidence type="ECO:0000256" key="5">
    <source>
        <dbReference type="ARBA" id="ARBA00023033"/>
    </source>
</evidence>
<keyword evidence="8" id="KW-1185">Reference proteome</keyword>